<gene>
    <name evidence="2" type="ORF">JCM9157_4806</name>
</gene>
<organism evidence="2 3">
    <name type="scientific">Halalkalibacter akibai (strain ATCC 43226 / DSM 21942 / CIP 109018 / JCM 9157 / 1139)</name>
    <name type="common">Bacillus akibai</name>
    <dbReference type="NCBI Taxonomy" id="1236973"/>
    <lineage>
        <taxon>Bacteria</taxon>
        <taxon>Bacillati</taxon>
        <taxon>Bacillota</taxon>
        <taxon>Bacilli</taxon>
        <taxon>Bacillales</taxon>
        <taxon>Bacillaceae</taxon>
        <taxon>Halalkalibacter</taxon>
    </lineage>
</organism>
<proteinExistence type="predicted"/>
<keyword evidence="1" id="KW-1133">Transmembrane helix</keyword>
<feature type="transmembrane region" description="Helical" evidence="1">
    <location>
        <begin position="6"/>
        <end position="25"/>
    </location>
</feature>
<evidence type="ECO:0000313" key="2">
    <source>
        <dbReference type="EMBL" id="GAE37501.1"/>
    </source>
</evidence>
<sequence length="59" mass="6860">MYLTLLLLSIVGMVTLICVLVFIIYKILRDKKNGYSWFSLILIVFFLGLAIWQSLTFLT</sequence>
<reference evidence="2 3" key="1">
    <citation type="journal article" date="2014" name="Genome Announc.">
        <title>Draft Genome Sequences of Three Alkaliphilic Bacillus Strains, Bacillus wakoensis JCM 9140T, Bacillus akibai JCM 9157T, and Bacillus hemicellulosilyticus JCM 9152T.</title>
        <authorList>
            <person name="Yuki M."/>
            <person name="Oshima K."/>
            <person name="Suda W."/>
            <person name="Oshida Y."/>
            <person name="Kitamura K."/>
            <person name="Iida T."/>
            <person name="Hattori M."/>
            <person name="Ohkuma M."/>
        </authorList>
    </citation>
    <scope>NUCLEOTIDE SEQUENCE [LARGE SCALE GENOMIC DNA]</scope>
    <source>
        <strain evidence="2 3">JCM 9157</strain>
    </source>
</reference>
<feature type="transmembrane region" description="Helical" evidence="1">
    <location>
        <begin position="37"/>
        <end position="55"/>
    </location>
</feature>
<keyword evidence="1" id="KW-0472">Membrane</keyword>
<evidence type="ECO:0000313" key="3">
    <source>
        <dbReference type="Proteomes" id="UP000018896"/>
    </source>
</evidence>
<name>W4QZK7_HALA3</name>
<protein>
    <submittedName>
        <fullName evidence="2">Uncharacterized protein</fullName>
    </submittedName>
</protein>
<keyword evidence="3" id="KW-1185">Reference proteome</keyword>
<evidence type="ECO:0000256" key="1">
    <source>
        <dbReference type="SAM" id="Phobius"/>
    </source>
</evidence>
<comment type="caution">
    <text evidence="2">The sequence shown here is derived from an EMBL/GenBank/DDBJ whole genome shotgun (WGS) entry which is preliminary data.</text>
</comment>
<dbReference type="Proteomes" id="UP000018896">
    <property type="component" value="Unassembled WGS sequence"/>
</dbReference>
<accession>W4QZK7</accession>
<dbReference type="EMBL" id="BAUV01000080">
    <property type="protein sequence ID" value="GAE37501.1"/>
    <property type="molecule type" value="Genomic_DNA"/>
</dbReference>
<dbReference type="AlphaFoldDB" id="W4QZK7"/>
<keyword evidence="1" id="KW-0812">Transmembrane</keyword>